<feature type="transmembrane region" description="Helical" evidence="9">
    <location>
        <begin position="27"/>
        <end position="46"/>
    </location>
</feature>
<name>A0ABV6MAD8_9ACTN</name>
<evidence type="ECO:0000256" key="8">
    <source>
        <dbReference type="ARBA" id="ARBA00023012"/>
    </source>
</evidence>
<feature type="domain" description="Putative sensor" evidence="12">
    <location>
        <begin position="29"/>
        <end position="218"/>
    </location>
</feature>
<keyword evidence="5" id="KW-0547">Nucleotide-binding</keyword>
<comment type="catalytic activity">
    <reaction evidence="1">
        <text>ATP + protein L-histidine = ADP + protein N-phospho-L-histidine.</text>
        <dbReference type="EC" id="2.7.13.3"/>
    </reaction>
</comment>
<keyword evidence="7" id="KW-0067">ATP-binding</keyword>
<dbReference type="InterPro" id="IPR036890">
    <property type="entry name" value="HATPase_C_sf"/>
</dbReference>
<dbReference type="Proteomes" id="UP001589867">
    <property type="component" value="Unassembled WGS sequence"/>
</dbReference>
<protein>
    <recommendedName>
        <fullName evidence="2">histidine kinase</fullName>
        <ecNumber evidence="2">2.7.13.3</ecNumber>
    </recommendedName>
</protein>
<evidence type="ECO:0000256" key="5">
    <source>
        <dbReference type="ARBA" id="ARBA00022741"/>
    </source>
</evidence>
<organism evidence="13 14">
    <name type="scientific">Phytohabitans kaempferiae</name>
    <dbReference type="NCBI Taxonomy" id="1620943"/>
    <lineage>
        <taxon>Bacteria</taxon>
        <taxon>Bacillati</taxon>
        <taxon>Actinomycetota</taxon>
        <taxon>Actinomycetes</taxon>
        <taxon>Micromonosporales</taxon>
        <taxon>Micromonosporaceae</taxon>
    </lineage>
</organism>
<evidence type="ECO:0000313" key="13">
    <source>
        <dbReference type="EMBL" id="MFC0531667.1"/>
    </source>
</evidence>
<dbReference type="InterPro" id="IPR025828">
    <property type="entry name" value="Put_sensor_dom"/>
</dbReference>
<dbReference type="InterPro" id="IPR050482">
    <property type="entry name" value="Sensor_HK_TwoCompSys"/>
</dbReference>
<dbReference type="Pfam" id="PF13796">
    <property type="entry name" value="Sensor"/>
    <property type="match status" value="1"/>
</dbReference>
<evidence type="ECO:0000259" key="10">
    <source>
        <dbReference type="Pfam" id="PF02518"/>
    </source>
</evidence>
<dbReference type="GO" id="GO:0016301">
    <property type="term" value="F:kinase activity"/>
    <property type="evidence" value="ECO:0007669"/>
    <property type="project" value="UniProtKB-KW"/>
</dbReference>
<proteinExistence type="predicted"/>
<comment type="caution">
    <text evidence="13">The sequence shown here is derived from an EMBL/GenBank/DDBJ whole genome shotgun (WGS) entry which is preliminary data.</text>
</comment>
<dbReference type="PANTHER" id="PTHR24421">
    <property type="entry name" value="NITRATE/NITRITE SENSOR PROTEIN NARX-RELATED"/>
    <property type="match status" value="1"/>
</dbReference>
<dbReference type="EC" id="2.7.13.3" evidence="2"/>
<evidence type="ECO:0000259" key="11">
    <source>
        <dbReference type="Pfam" id="PF07730"/>
    </source>
</evidence>
<dbReference type="EMBL" id="JBHLUH010000060">
    <property type="protein sequence ID" value="MFC0531667.1"/>
    <property type="molecule type" value="Genomic_DNA"/>
</dbReference>
<keyword evidence="14" id="KW-1185">Reference proteome</keyword>
<keyword evidence="8" id="KW-0902">Two-component regulatory system</keyword>
<dbReference type="SUPFAM" id="SSF55874">
    <property type="entry name" value="ATPase domain of HSP90 chaperone/DNA topoisomerase II/histidine kinase"/>
    <property type="match status" value="1"/>
</dbReference>
<evidence type="ECO:0000259" key="12">
    <source>
        <dbReference type="Pfam" id="PF13796"/>
    </source>
</evidence>
<dbReference type="InterPro" id="IPR011712">
    <property type="entry name" value="Sig_transdc_His_kin_sub3_dim/P"/>
</dbReference>
<keyword evidence="3" id="KW-0597">Phosphoprotein</keyword>
<dbReference type="PANTHER" id="PTHR24421:SF10">
    <property type="entry name" value="NITRATE_NITRITE SENSOR PROTEIN NARQ"/>
    <property type="match status" value="1"/>
</dbReference>
<evidence type="ECO:0000256" key="2">
    <source>
        <dbReference type="ARBA" id="ARBA00012438"/>
    </source>
</evidence>
<feature type="transmembrane region" description="Helical" evidence="9">
    <location>
        <begin position="52"/>
        <end position="71"/>
    </location>
</feature>
<dbReference type="Gene3D" id="3.30.565.10">
    <property type="entry name" value="Histidine kinase-like ATPase, C-terminal domain"/>
    <property type="match status" value="1"/>
</dbReference>
<feature type="domain" description="Histidine kinase/HSP90-like ATPase" evidence="10">
    <location>
        <begin position="356"/>
        <end position="437"/>
    </location>
</feature>
<reference evidence="13 14" key="1">
    <citation type="submission" date="2024-09" db="EMBL/GenBank/DDBJ databases">
        <authorList>
            <person name="Sun Q."/>
            <person name="Mori K."/>
        </authorList>
    </citation>
    <scope>NUCLEOTIDE SEQUENCE [LARGE SCALE GENOMIC DNA]</scope>
    <source>
        <strain evidence="13 14">TBRC 3947</strain>
    </source>
</reference>
<evidence type="ECO:0000256" key="6">
    <source>
        <dbReference type="ARBA" id="ARBA00022777"/>
    </source>
</evidence>
<feature type="domain" description="Signal transduction histidine kinase subgroup 3 dimerisation and phosphoacceptor" evidence="11">
    <location>
        <begin position="246"/>
        <end position="315"/>
    </location>
</feature>
<evidence type="ECO:0000256" key="4">
    <source>
        <dbReference type="ARBA" id="ARBA00022679"/>
    </source>
</evidence>
<evidence type="ECO:0000313" key="14">
    <source>
        <dbReference type="Proteomes" id="UP001589867"/>
    </source>
</evidence>
<dbReference type="InterPro" id="IPR003594">
    <property type="entry name" value="HATPase_dom"/>
</dbReference>
<dbReference type="Pfam" id="PF02518">
    <property type="entry name" value="HATPase_c"/>
    <property type="match status" value="1"/>
</dbReference>
<evidence type="ECO:0000256" key="9">
    <source>
        <dbReference type="SAM" id="Phobius"/>
    </source>
</evidence>
<feature type="transmembrane region" description="Helical" evidence="9">
    <location>
        <begin position="126"/>
        <end position="149"/>
    </location>
</feature>
<feature type="transmembrane region" description="Helical" evidence="9">
    <location>
        <begin position="185"/>
        <end position="208"/>
    </location>
</feature>
<accession>A0ABV6MAD8</accession>
<keyword evidence="4" id="KW-0808">Transferase</keyword>
<evidence type="ECO:0000256" key="3">
    <source>
        <dbReference type="ARBA" id="ARBA00022553"/>
    </source>
</evidence>
<evidence type="ECO:0000256" key="1">
    <source>
        <dbReference type="ARBA" id="ARBA00000085"/>
    </source>
</evidence>
<keyword evidence="9" id="KW-0472">Membrane</keyword>
<dbReference type="Gene3D" id="1.20.5.1930">
    <property type="match status" value="1"/>
</dbReference>
<dbReference type="RefSeq" id="WP_377256465.1">
    <property type="nucleotide sequence ID" value="NZ_JBHLUH010000060.1"/>
</dbReference>
<keyword evidence="6 13" id="KW-0418">Kinase</keyword>
<keyword evidence="9" id="KW-1133">Transmembrane helix</keyword>
<gene>
    <name evidence="13" type="ORF">ACFFIA_28875</name>
</gene>
<keyword evidence="9" id="KW-0812">Transmembrane</keyword>
<evidence type="ECO:0000256" key="7">
    <source>
        <dbReference type="ARBA" id="ARBA00022840"/>
    </source>
</evidence>
<dbReference type="Pfam" id="PF07730">
    <property type="entry name" value="HisKA_3"/>
    <property type="match status" value="1"/>
</dbReference>
<sequence length="438" mass="46501">MTGNEEGVPTVRLARRGVLPARFGHELAYAIGSGPIVAAGVAFTVLGLLASAVLAVVFVGLPLLAAVVAGARQLGGWEADRGRRLLRLDLGLPAPPPSADGFWPRLRASVSDPAGWRTMLLFVLKLPIAIVAFCLALGGCGVGLVLATYPSWFWLGSPTRYEDGPARSATKMTIGDLYLDTWPEAIAVGALGLFLLLLTPWLVHAVLVPDRLLAKALLRPTRAEERIRVLEEARDYAVDDSAAALRRIERDLHDGAQARLVTLAMDLGLAKETLDGTGGESEVRQARELIDIAHENAKKALIELRNLARGIYPPVLDEGLGAALASLGDACSLPVNVYVDVPFRPSPAVETIAYFCTAELLTNVAKHSRAQHATIRATQRFDMLRLEVGDDGVGGASFGGGTGLSGLADRLRTVDGRIALNSPRGGPTLVTVHLPLRA</sequence>